<dbReference type="PROSITE" id="PS50011">
    <property type="entry name" value="PROTEIN_KINASE_DOM"/>
    <property type="match status" value="1"/>
</dbReference>
<evidence type="ECO:0000256" key="2">
    <source>
        <dbReference type="ARBA" id="ARBA00022840"/>
    </source>
</evidence>
<dbReference type="Gene3D" id="3.30.200.20">
    <property type="entry name" value="Phosphorylase Kinase, domain 1"/>
    <property type="match status" value="1"/>
</dbReference>
<dbReference type="InterPro" id="IPR000719">
    <property type="entry name" value="Prot_kinase_dom"/>
</dbReference>
<dbReference type="PROSITE" id="PS00107">
    <property type="entry name" value="PROTEIN_KINASE_ATP"/>
    <property type="match status" value="1"/>
</dbReference>
<dbReference type="InterPro" id="IPR017441">
    <property type="entry name" value="Protein_kinase_ATP_BS"/>
</dbReference>
<dbReference type="Pfam" id="PF00069">
    <property type="entry name" value="Pkinase"/>
    <property type="match status" value="1"/>
</dbReference>
<reference evidence="7" key="1">
    <citation type="submission" date="2025-08" db="UniProtKB">
        <authorList>
            <consortium name="RefSeq"/>
        </authorList>
    </citation>
    <scope>IDENTIFICATION</scope>
    <source>
        <tissue evidence="7">Whole Larva</tissue>
    </source>
</reference>
<keyword evidence="2 3" id="KW-0067">ATP-binding</keyword>
<dbReference type="PANTHER" id="PTHR24055">
    <property type="entry name" value="MITOGEN-ACTIVATED PROTEIN KINASE"/>
    <property type="match status" value="1"/>
</dbReference>
<dbReference type="InterPro" id="IPR050117">
    <property type="entry name" value="MAPK"/>
</dbReference>
<evidence type="ECO:0000256" key="3">
    <source>
        <dbReference type="PROSITE-ProRule" id="PRU10141"/>
    </source>
</evidence>
<evidence type="ECO:0000313" key="6">
    <source>
        <dbReference type="Proteomes" id="UP000695000"/>
    </source>
</evidence>
<proteinExistence type="predicted"/>
<evidence type="ECO:0000256" key="1">
    <source>
        <dbReference type="ARBA" id="ARBA00022741"/>
    </source>
</evidence>
<feature type="binding site" evidence="3">
    <location>
        <position position="34"/>
    </location>
    <ligand>
        <name>ATP</name>
        <dbReference type="ChEBI" id="CHEBI:30616"/>
    </ligand>
</feature>
<dbReference type="GeneID" id="108558788"/>
<feature type="compositionally biased region" description="Polar residues" evidence="4">
    <location>
        <begin position="423"/>
        <end position="436"/>
    </location>
</feature>
<dbReference type="RefSeq" id="XP_017771310.1">
    <property type="nucleotide sequence ID" value="XM_017915821.1"/>
</dbReference>
<dbReference type="PROSITE" id="PS00108">
    <property type="entry name" value="PROTEIN_KINASE_ST"/>
    <property type="match status" value="1"/>
</dbReference>
<accession>A0ABM1M9R0</accession>
<organism evidence="6 7">
    <name type="scientific">Nicrophorus vespilloides</name>
    <name type="common">Boreal carrion beetle</name>
    <dbReference type="NCBI Taxonomy" id="110193"/>
    <lineage>
        <taxon>Eukaryota</taxon>
        <taxon>Metazoa</taxon>
        <taxon>Ecdysozoa</taxon>
        <taxon>Arthropoda</taxon>
        <taxon>Hexapoda</taxon>
        <taxon>Insecta</taxon>
        <taxon>Pterygota</taxon>
        <taxon>Neoptera</taxon>
        <taxon>Endopterygota</taxon>
        <taxon>Coleoptera</taxon>
        <taxon>Polyphaga</taxon>
        <taxon>Staphyliniformia</taxon>
        <taxon>Silphidae</taxon>
        <taxon>Nicrophorinae</taxon>
        <taxon>Nicrophorus</taxon>
    </lineage>
</organism>
<keyword evidence="1 3" id="KW-0547">Nucleotide-binding</keyword>
<evidence type="ECO:0000259" key="5">
    <source>
        <dbReference type="PROSITE" id="PS50011"/>
    </source>
</evidence>
<protein>
    <submittedName>
        <fullName evidence="7">Cyclin-dependent kinase-like 4</fullName>
    </submittedName>
</protein>
<feature type="domain" description="Protein kinase" evidence="5">
    <location>
        <begin position="4"/>
        <end position="287"/>
    </location>
</feature>
<sequence>MERYEQLSVVGEGSYGVVLKCRHRETDQIVAVKKFLETEEDASVRRMALREIRMLKKLRHENLVTMIEVFRHRKRFYLVFEFMDGTVLDELEKTNGGLGEDKSRERIFQVCRAISYIHSNNIIHRDVKPENVLVSSLGVVKLCDFGFARLVSSAGDPCTEYVATRWYRAPELLVGEQQYGAGVDIWAIGCLFSEMITGDPLFPGESDIDQLYLIVKTIGKPCQRHQQLMSKNSQLRGMIRSAANDANILYKNFSAWSLLSLDFLIACMKMDPQVRPASEDLLKHSYFTHDKFPQRFLPALRSKVSTEFSSNPLLRKYKTEILMATDKTDETKLRRSSQAEVPRWRLSLVEGRTKRKFSCDNAKTYTQKTGLTFLKQQQQQPPAIRVDSLERSIENLKQISLRPTSERKMTLESGYQTQYQSLQSFTEKSSSQQGSLTFKEPKKSPNIIQSIHNTSIKGTFNQVPLITPPRESFMKRLARNSDSNLNFDPLLSLGLNKPAWISKKTPPKKDDFTLPDLPGATSSPQKLKRKQNLDCSPDQPLVTPRIGSNSSEKSGKVLPMM</sequence>
<evidence type="ECO:0000313" key="7">
    <source>
        <dbReference type="RefSeq" id="XP_017771310.1"/>
    </source>
</evidence>
<evidence type="ECO:0000256" key="4">
    <source>
        <dbReference type="SAM" id="MobiDB-lite"/>
    </source>
</evidence>
<name>A0ABM1M9R0_NICVS</name>
<dbReference type="Gene3D" id="1.10.510.10">
    <property type="entry name" value="Transferase(Phosphotransferase) domain 1"/>
    <property type="match status" value="1"/>
</dbReference>
<keyword evidence="6" id="KW-1185">Reference proteome</keyword>
<dbReference type="InterPro" id="IPR011009">
    <property type="entry name" value="Kinase-like_dom_sf"/>
</dbReference>
<gene>
    <name evidence="7" type="primary">LOC108558788</name>
</gene>
<feature type="region of interest" description="Disordered" evidence="4">
    <location>
        <begin position="423"/>
        <end position="446"/>
    </location>
</feature>
<feature type="region of interest" description="Disordered" evidence="4">
    <location>
        <begin position="500"/>
        <end position="561"/>
    </location>
</feature>
<dbReference type="InterPro" id="IPR008271">
    <property type="entry name" value="Ser/Thr_kinase_AS"/>
</dbReference>
<dbReference type="SMART" id="SM00220">
    <property type="entry name" value="S_TKc"/>
    <property type="match status" value="1"/>
</dbReference>
<dbReference type="SUPFAM" id="SSF56112">
    <property type="entry name" value="Protein kinase-like (PK-like)"/>
    <property type="match status" value="1"/>
</dbReference>
<dbReference type="Proteomes" id="UP000695000">
    <property type="component" value="Unplaced"/>
</dbReference>